<sequence length="140" mass="16073">MYCNLSSCLNILCKPFHKFCVYYKDLLHSCNHAGIVVCRRITVFLKSSCKSSNEWLSHNQKTGKRANFTRNSIVIRCFYPGIATIRTSGIINLIRVFFRYCNSVPGRPIFLVINIKGMSDILRDLPVIEVFKLQTPVHIS</sequence>
<protein>
    <submittedName>
        <fullName evidence="1">Uncharacterized protein</fullName>
    </submittedName>
</protein>
<gene>
    <name evidence="1" type="ORF">SDC9_204381</name>
</gene>
<organism evidence="1">
    <name type="scientific">bioreactor metagenome</name>
    <dbReference type="NCBI Taxonomy" id="1076179"/>
    <lineage>
        <taxon>unclassified sequences</taxon>
        <taxon>metagenomes</taxon>
        <taxon>ecological metagenomes</taxon>
    </lineage>
</organism>
<accession>A0A645J0K7</accession>
<dbReference type="EMBL" id="VSSQ01127319">
    <property type="protein sequence ID" value="MPN56690.1"/>
    <property type="molecule type" value="Genomic_DNA"/>
</dbReference>
<evidence type="ECO:0000313" key="1">
    <source>
        <dbReference type="EMBL" id="MPN56690.1"/>
    </source>
</evidence>
<proteinExistence type="predicted"/>
<comment type="caution">
    <text evidence="1">The sequence shown here is derived from an EMBL/GenBank/DDBJ whole genome shotgun (WGS) entry which is preliminary data.</text>
</comment>
<dbReference type="AlphaFoldDB" id="A0A645J0K7"/>
<name>A0A645J0K7_9ZZZZ</name>
<reference evidence="1" key="1">
    <citation type="submission" date="2019-08" db="EMBL/GenBank/DDBJ databases">
        <authorList>
            <person name="Kucharzyk K."/>
            <person name="Murdoch R.W."/>
            <person name="Higgins S."/>
            <person name="Loffler F."/>
        </authorList>
    </citation>
    <scope>NUCLEOTIDE SEQUENCE</scope>
</reference>